<comment type="caution">
    <text evidence="4">The sequence shown here is derived from an EMBL/GenBank/DDBJ whole genome shotgun (WGS) entry which is preliminary data.</text>
</comment>
<evidence type="ECO:0000256" key="1">
    <source>
        <dbReference type="SAM" id="Coils"/>
    </source>
</evidence>
<feature type="compositionally biased region" description="Basic residues" evidence="2">
    <location>
        <begin position="391"/>
        <end position="401"/>
    </location>
</feature>
<evidence type="ECO:0000256" key="2">
    <source>
        <dbReference type="SAM" id="MobiDB-lite"/>
    </source>
</evidence>
<feature type="compositionally biased region" description="Polar residues" evidence="2">
    <location>
        <begin position="554"/>
        <end position="565"/>
    </location>
</feature>
<feature type="compositionally biased region" description="Polar residues" evidence="2">
    <location>
        <begin position="618"/>
        <end position="633"/>
    </location>
</feature>
<feature type="compositionally biased region" description="Polar residues" evidence="2">
    <location>
        <begin position="576"/>
        <end position="586"/>
    </location>
</feature>
<keyword evidence="1" id="KW-0175">Coiled coil</keyword>
<feature type="compositionally biased region" description="Basic residues" evidence="2">
    <location>
        <begin position="421"/>
        <end position="432"/>
    </location>
</feature>
<evidence type="ECO:0000313" key="5">
    <source>
        <dbReference type="Proteomes" id="UP001172684"/>
    </source>
</evidence>
<evidence type="ECO:0000313" key="4">
    <source>
        <dbReference type="EMBL" id="KAJ9661115.1"/>
    </source>
</evidence>
<feature type="region of interest" description="Disordered" evidence="2">
    <location>
        <begin position="389"/>
        <end position="442"/>
    </location>
</feature>
<feature type="region of interest" description="Disordered" evidence="2">
    <location>
        <begin position="523"/>
        <end position="733"/>
    </location>
</feature>
<dbReference type="InterPro" id="IPR040850">
    <property type="entry name" value="Knl1_RWD_C"/>
</dbReference>
<dbReference type="SMART" id="SM01315">
    <property type="entry name" value="Spc7_N"/>
    <property type="match status" value="1"/>
</dbReference>
<dbReference type="Pfam" id="PF15402">
    <property type="entry name" value="MELT_2"/>
    <property type="match status" value="6"/>
</dbReference>
<accession>A0ABQ9NNR3</accession>
<gene>
    <name evidence="4" type="ORF">H2201_006666</name>
</gene>
<protein>
    <recommendedName>
        <fullName evidence="3">Spc7 kinetochore protein domain-containing protein</fullName>
    </recommendedName>
</protein>
<keyword evidence="5" id="KW-1185">Reference proteome</keyword>
<feature type="region of interest" description="Disordered" evidence="2">
    <location>
        <begin position="21"/>
        <end position="54"/>
    </location>
</feature>
<feature type="compositionally biased region" description="Low complexity" evidence="2">
    <location>
        <begin position="132"/>
        <end position="148"/>
    </location>
</feature>
<feature type="coiled-coil region" evidence="1">
    <location>
        <begin position="943"/>
        <end position="1023"/>
    </location>
</feature>
<feature type="region of interest" description="Disordered" evidence="2">
    <location>
        <begin position="110"/>
        <end position="249"/>
    </location>
</feature>
<dbReference type="PANTHER" id="PTHR28260">
    <property type="entry name" value="SPINDLE POLE BODY COMPONENT SPC105"/>
    <property type="match status" value="1"/>
</dbReference>
<reference evidence="4" key="1">
    <citation type="submission" date="2022-10" db="EMBL/GenBank/DDBJ databases">
        <title>Culturing micro-colonial fungi from biological soil crusts in the Mojave desert and describing Neophaeococcomyces mojavensis, and introducing the new genera and species Taxawa tesnikishii.</title>
        <authorList>
            <person name="Kurbessoian T."/>
            <person name="Stajich J.E."/>
        </authorList>
    </citation>
    <scope>NUCLEOTIDE SEQUENCE</scope>
    <source>
        <strain evidence="4">TK_1</strain>
    </source>
</reference>
<dbReference type="SMART" id="SM00787">
    <property type="entry name" value="Spc7"/>
    <property type="match status" value="1"/>
</dbReference>
<dbReference type="Pfam" id="PF18210">
    <property type="entry name" value="Knl1_RWD_C"/>
    <property type="match status" value="1"/>
</dbReference>
<dbReference type="Proteomes" id="UP001172684">
    <property type="component" value="Unassembled WGS sequence"/>
</dbReference>
<feature type="domain" description="Spc7 kinetochore protein" evidence="3">
    <location>
        <begin position="751"/>
        <end position="1074"/>
    </location>
</feature>
<dbReference type="InterPro" id="IPR013253">
    <property type="entry name" value="Spc7_domain"/>
</dbReference>
<proteinExistence type="predicted"/>
<evidence type="ECO:0000259" key="3">
    <source>
        <dbReference type="SMART" id="SM00787"/>
    </source>
</evidence>
<name>A0ABQ9NNR3_9PEZI</name>
<dbReference type="Pfam" id="PF08317">
    <property type="entry name" value="Spc7"/>
    <property type="match status" value="1"/>
</dbReference>
<feature type="compositionally biased region" description="Low complexity" evidence="2">
    <location>
        <begin position="110"/>
        <end position="125"/>
    </location>
</feature>
<sequence>MAVETDKENIADGLRADLFTKRASVSPKKTTKKTRSKSIGPGGLDAPLKEDTANRRKSAFIPAVKSILASKEDEIKRKEARRKSLANRRVSFAPEATLHTWDVIEYMRDATTSSASSNSTRRASSMTEGTVAQSPQSNAQSPAPSSDPAEPPSTPPEQVEEPLPGSSPANQRDLHQRKRRRRSSGIPPMNFNNPDDAFSSSPYSSSPIHGSDALEQGSDDGESTAMSLDVGDEGEDTLHSDDADSTGSSARLDEALRLAAAQAGTQGIGFDENGDVSMEMAGDEITAAFKPWVQKTAEASKSENLLSFLEDQENVNPFSPAFKAHAVSNLAQHVDEPAEENEEMSMDITRAVGGIVQYPQLRQSEELDDTTMDLTTAVGGIQGLAAEAKGSRRVSLKRRRSLTMASTLPGADAQGSPARRTNARRASLRRRRSSQEESSLEDATMDLTMAIGAIKETTVEEHIERRESIDTSFGEGTMEFTMIVGGIKESVPERDITEVEEEDVEDGNEELSMEFTAVIGGIQRGEAASPKRSNVLATPSPKGRKSLSPRKDSTPSATEISQKQGPSPDPERDTPATPQKSQQSPAKSVAPKAPENLPQIQDFAAEKENNPSPIAAKTTRSATRNAAQLSTPPSKLLSATEPAQVSPIQVQLLREPLAEKPVNISPQQPPPTRNTSALTDSIKLLSTPRKQVNTSPLKRVAALTPKKLATPKKEPTPKKKTPTPRKSVSPKKHVRITAVEASPAKDSLSPADTAGEVIANEERIELQDFLNMTKIRFMDLTTSKRRHTAFPSAAHDGKALSALNQTEGAAPDLESCVVAAACTVPQLEMFQHSCHELKKYISEGKDVVRQIEADTYGENPPLFRDYLAAPLDQRHLIDNQLKNLRTNMRLQSKEIWYGWRSNLLENLKTGLKRTEEDLVNDDATLKQQEALLESLMPVLVSKHERLQAECNQLHERAEELQGCDKEELDEARERLVTADAEIEEKKRLIETLQQELIEKETSIEAAKERKLECAEEIKAAERVREECRGWSASEVAALKAKVQTLESTHGWALTASTDQTVTLTYRTHLQLYFHPSSFSSPTTTQTPNAPISLTYTGADATKPAPLTTTLRFFLQLLRAHLHSLPQSTTPVPSLLRLVAGGWDKALAVAEAVRWLRMEWVTEESILGDEAMAVRAMVLLPGLGTKVWCGFEVGVAVDGEGGEQGVEVSVATRAEVAYGERYDEGKMAEFLGQFVGKGIKDINEMGIWAKAVGQLKGRLIARGRKG</sequence>
<feature type="region of interest" description="Disordered" evidence="2">
    <location>
        <begin position="72"/>
        <end position="98"/>
    </location>
</feature>
<dbReference type="EMBL" id="JAPDRL010000060">
    <property type="protein sequence ID" value="KAJ9661115.1"/>
    <property type="molecule type" value="Genomic_DNA"/>
</dbReference>
<dbReference type="PANTHER" id="PTHR28260:SF1">
    <property type="entry name" value="SPINDLE POLE BODY COMPONENT SPC105"/>
    <property type="match status" value="1"/>
</dbReference>
<feature type="compositionally biased region" description="Basic residues" evidence="2">
    <location>
        <begin position="718"/>
        <end position="733"/>
    </location>
</feature>
<organism evidence="4 5">
    <name type="scientific">Coniosporium apollinis</name>
    <dbReference type="NCBI Taxonomy" id="61459"/>
    <lineage>
        <taxon>Eukaryota</taxon>
        <taxon>Fungi</taxon>
        <taxon>Dikarya</taxon>
        <taxon>Ascomycota</taxon>
        <taxon>Pezizomycotina</taxon>
        <taxon>Dothideomycetes</taxon>
        <taxon>Dothideomycetes incertae sedis</taxon>
        <taxon>Coniosporium</taxon>
    </lineage>
</organism>
<dbReference type="InterPro" id="IPR033338">
    <property type="entry name" value="Spc105/Spc7"/>
</dbReference>